<evidence type="ECO:0000313" key="2">
    <source>
        <dbReference type="Proteomes" id="UP001242368"/>
    </source>
</evidence>
<gene>
    <name evidence="1" type="ORF">QW060_03505</name>
</gene>
<protein>
    <submittedName>
        <fullName evidence="1">Uncharacterized protein</fullName>
    </submittedName>
</protein>
<dbReference type="Proteomes" id="UP001242368">
    <property type="component" value="Unassembled WGS sequence"/>
</dbReference>
<dbReference type="RefSeq" id="WP_290362317.1">
    <property type="nucleotide sequence ID" value="NZ_JAUFQU010000001.1"/>
</dbReference>
<comment type="caution">
    <text evidence="1">The sequence shown here is derived from an EMBL/GenBank/DDBJ whole genome shotgun (WGS) entry which is preliminary data.</text>
</comment>
<reference evidence="2" key="1">
    <citation type="journal article" date="2019" name="Int. J. Syst. Evol. Microbiol.">
        <title>The Global Catalogue of Microorganisms (GCM) 10K type strain sequencing project: providing services to taxonomists for standard genome sequencing and annotation.</title>
        <authorList>
            <consortium name="The Broad Institute Genomics Platform"/>
            <consortium name="The Broad Institute Genome Sequencing Center for Infectious Disease"/>
            <person name="Wu L."/>
            <person name="Ma J."/>
        </authorList>
    </citation>
    <scope>NUCLEOTIDE SEQUENCE [LARGE SCALE GENOMIC DNA]</scope>
    <source>
        <strain evidence="2">CECT 7184</strain>
    </source>
</reference>
<keyword evidence="2" id="KW-1185">Reference proteome</keyword>
<sequence length="74" mass="8279">MASTFILSKDPYAFLSHFKSKGISVFLTHHKGQASLENNLHPLGSIFFQNLGDAKHEPFMLVKRNIAYSGSLNE</sequence>
<name>A0ABT8CNV0_9FLAO</name>
<dbReference type="EMBL" id="JAUFQU010000001">
    <property type="protein sequence ID" value="MDN3706188.1"/>
    <property type="molecule type" value="Genomic_DNA"/>
</dbReference>
<evidence type="ECO:0000313" key="1">
    <source>
        <dbReference type="EMBL" id="MDN3706188.1"/>
    </source>
</evidence>
<accession>A0ABT8CNV0</accession>
<proteinExistence type="predicted"/>
<organism evidence="1 2">
    <name type="scientific">Paenimyroides ceti</name>
    <dbReference type="NCBI Taxonomy" id="395087"/>
    <lineage>
        <taxon>Bacteria</taxon>
        <taxon>Pseudomonadati</taxon>
        <taxon>Bacteroidota</taxon>
        <taxon>Flavobacteriia</taxon>
        <taxon>Flavobacteriales</taxon>
        <taxon>Flavobacteriaceae</taxon>
        <taxon>Paenimyroides</taxon>
    </lineage>
</organism>